<reference evidence="6 7" key="1">
    <citation type="journal article" date="2015" name="Genome Announc.">
        <title>Draft Genome Sequence of Filamentous Marine Cyanobacterium Lyngbya confervoides Strain BDU141951.</title>
        <authorList>
            <person name="Chandrababunaidu M.M."/>
            <person name="Sen D."/>
            <person name="Tripathy S."/>
        </authorList>
    </citation>
    <scope>NUCLEOTIDE SEQUENCE [LARGE SCALE GENOMIC DNA]</scope>
    <source>
        <strain evidence="6 7">BDU141951</strain>
    </source>
</reference>
<comment type="caution">
    <text evidence="6">The sequence shown here is derived from an EMBL/GenBank/DDBJ whole genome shotgun (WGS) entry which is preliminary data.</text>
</comment>
<dbReference type="PANTHER" id="PTHR10146">
    <property type="entry name" value="PROLINE SYNTHETASE CO-TRANSCRIBED BACTERIAL HOMOLOG PROTEIN"/>
    <property type="match status" value="1"/>
</dbReference>
<evidence type="ECO:0000256" key="2">
    <source>
        <dbReference type="HAMAP-Rule" id="MF_02087"/>
    </source>
</evidence>
<dbReference type="Pfam" id="PF01168">
    <property type="entry name" value="Ala_racemase_N"/>
    <property type="match status" value="1"/>
</dbReference>
<dbReference type="PIRSF" id="PIRSF004848">
    <property type="entry name" value="YBL036c_PLPDEIII"/>
    <property type="match status" value="1"/>
</dbReference>
<dbReference type="InterPro" id="IPR029066">
    <property type="entry name" value="PLP-binding_barrel"/>
</dbReference>
<accession>A0ABD4T8Z0</accession>
<dbReference type="InterPro" id="IPR011078">
    <property type="entry name" value="PyrdxlP_homeostasis"/>
</dbReference>
<evidence type="ECO:0000313" key="7">
    <source>
        <dbReference type="Proteomes" id="UP000031561"/>
    </source>
</evidence>
<sequence>MDKPSIASQISKIQADLPASVRLIAVTKYVSASEIREAYAAGIRDFAENRVQDALSKLDQVADLQDVTWHFIGHLQTNKAKLVLQHFHWIHSVDSLKLAQRLNQLAAQMQLRPRLCLQVKMRPDPHKFGWSPTDLLADLPEVAALSRLDICGLMTILPLGLSHDEILETFQATHRLAKGIQEHGDHPLPLTELSMGMSGDYQLAVQAGATVVRLGRILFPSLWTP</sequence>
<organism evidence="6 7">
    <name type="scientific">Lyngbya confervoides BDU141951</name>
    <dbReference type="NCBI Taxonomy" id="1574623"/>
    <lineage>
        <taxon>Bacteria</taxon>
        <taxon>Bacillati</taxon>
        <taxon>Cyanobacteriota</taxon>
        <taxon>Cyanophyceae</taxon>
        <taxon>Oscillatoriophycideae</taxon>
        <taxon>Oscillatoriales</taxon>
        <taxon>Microcoleaceae</taxon>
        <taxon>Lyngbya</taxon>
    </lineage>
</organism>
<protein>
    <recommendedName>
        <fullName evidence="2">Pyridoxal phosphate homeostasis protein</fullName>
        <shortName evidence="2">PLP homeostasis protein</shortName>
    </recommendedName>
</protein>
<comment type="cofactor">
    <cofactor evidence="3">
        <name>pyridoxal 5'-phosphate</name>
        <dbReference type="ChEBI" id="CHEBI:597326"/>
    </cofactor>
</comment>
<dbReference type="AlphaFoldDB" id="A0ABD4T8Z0"/>
<dbReference type="InterPro" id="IPR001608">
    <property type="entry name" value="Ala_racemase_N"/>
</dbReference>
<evidence type="ECO:0000256" key="3">
    <source>
        <dbReference type="PIRSR" id="PIRSR004848-1"/>
    </source>
</evidence>
<dbReference type="SUPFAM" id="SSF51419">
    <property type="entry name" value="PLP-binding barrel"/>
    <property type="match status" value="1"/>
</dbReference>
<comment type="similarity">
    <text evidence="2 4">Belongs to the pyridoxal phosphate-binding protein YggS/PROSC family.</text>
</comment>
<dbReference type="PROSITE" id="PS01211">
    <property type="entry name" value="UPF0001"/>
    <property type="match status" value="1"/>
</dbReference>
<evidence type="ECO:0000256" key="1">
    <source>
        <dbReference type="ARBA" id="ARBA00022898"/>
    </source>
</evidence>
<dbReference type="Gene3D" id="3.20.20.10">
    <property type="entry name" value="Alanine racemase"/>
    <property type="match status" value="1"/>
</dbReference>
<dbReference type="CDD" id="cd00635">
    <property type="entry name" value="PLPDE_III_YBL036c_like"/>
    <property type="match status" value="1"/>
</dbReference>
<evidence type="ECO:0000313" key="6">
    <source>
        <dbReference type="EMBL" id="MCM1985042.1"/>
    </source>
</evidence>
<name>A0ABD4T8Z0_9CYAN</name>
<proteinExistence type="inferred from homology"/>
<keyword evidence="1 2" id="KW-0663">Pyridoxal phosphate</keyword>
<dbReference type="NCBIfam" id="TIGR00044">
    <property type="entry name" value="YggS family pyridoxal phosphate-dependent enzyme"/>
    <property type="match status" value="1"/>
</dbReference>
<dbReference type="HAMAP" id="MF_02087">
    <property type="entry name" value="PLP_homeostasis"/>
    <property type="match status" value="1"/>
</dbReference>
<dbReference type="EMBL" id="JTHE03000109">
    <property type="protein sequence ID" value="MCM1985042.1"/>
    <property type="molecule type" value="Genomic_DNA"/>
</dbReference>
<dbReference type="Proteomes" id="UP000031561">
    <property type="component" value="Unassembled WGS sequence"/>
</dbReference>
<dbReference type="GO" id="GO:0030170">
    <property type="term" value="F:pyridoxal phosphate binding"/>
    <property type="evidence" value="ECO:0007669"/>
    <property type="project" value="UniProtKB-UniRule"/>
</dbReference>
<feature type="modified residue" description="N6-(pyridoxal phosphate)lysine" evidence="2 3">
    <location>
        <position position="28"/>
    </location>
</feature>
<gene>
    <name evidence="6" type="ORF">QQ91_0019660</name>
</gene>
<dbReference type="RefSeq" id="WP_166277712.1">
    <property type="nucleotide sequence ID" value="NZ_JTHE03000109.1"/>
</dbReference>
<evidence type="ECO:0000256" key="4">
    <source>
        <dbReference type="RuleBase" id="RU004514"/>
    </source>
</evidence>
<keyword evidence="7" id="KW-1185">Reference proteome</keyword>
<evidence type="ECO:0000259" key="5">
    <source>
        <dbReference type="Pfam" id="PF01168"/>
    </source>
</evidence>
<feature type="domain" description="Alanine racemase N-terminal" evidence="5">
    <location>
        <begin position="3"/>
        <end position="219"/>
    </location>
</feature>
<dbReference type="PANTHER" id="PTHR10146:SF14">
    <property type="entry name" value="PYRIDOXAL PHOSPHATE HOMEOSTASIS PROTEIN"/>
    <property type="match status" value="1"/>
</dbReference>
<comment type="function">
    <text evidence="2">Pyridoxal 5'-phosphate (PLP)-binding protein, which is involved in PLP homeostasis.</text>
</comment>